<evidence type="ECO:0000313" key="1">
    <source>
        <dbReference type="EMBL" id="GEC76435.1"/>
    </source>
</evidence>
<gene>
    <name evidence="1" type="ORF">MLI01_25800</name>
</gene>
<sequence length="134" mass="14499">MTLEEAKADAQAMELEIASLIPTDMLVNVDQKPTGVLLSCDETKHQWAGGSTVSLAPDTDVENLVKKMEARIAEDDRFDSRSWLGPTGGYNVQLMSTTSAEGYIFSEGEPGTVDINSFSECFTLPEGVYPGGKF</sequence>
<name>A0A4Y4B748_MICMQ</name>
<dbReference type="Proteomes" id="UP000317410">
    <property type="component" value="Unassembled WGS sequence"/>
</dbReference>
<protein>
    <submittedName>
        <fullName evidence="1">Uncharacterized protein</fullName>
    </submittedName>
</protein>
<evidence type="ECO:0000313" key="2">
    <source>
        <dbReference type="Proteomes" id="UP000317410"/>
    </source>
</evidence>
<reference evidence="1 2" key="1">
    <citation type="submission" date="2019-06" db="EMBL/GenBank/DDBJ databases">
        <title>Whole genome shotgun sequence of Microbacterium liquefaciens NBRC 15037.</title>
        <authorList>
            <person name="Hosoyama A."/>
            <person name="Uohara A."/>
            <person name="Ohji S."/>
            <person name="Ichikawa N."/>
        </authorList>
    </citation>
    <scope>NUCLEOTIDE SEQUENCE [LARGE SCALE GENOMIC DNA]</scope>
    <source>
        <strain evidence="1 2">NBRC 15037</strain>
    </source>
</reference>
<proteinExistence type="predicted"/>
<comment type="caution">
    <text evidence="1">The sequence shown here is derived from an EMBL/GenBank/DDBJ whole genome shotgun (WGS) entry which is preliminary data.</text>
</comment>
<organism evidence="1 2">
    <name type="scientific">Microbacterium maritypicum</name>
    <name type="common">Microbacterium liquefaciens</name>
    <dbReference type="NCBI Taxonomy" id="33918"/>
    <lineage>
        <taxon>Bacteria</taxon>
        <taxon>Bacillati</taxon>
        <taxon>Actinomycetota</taxon>
        <taxon>Actinomycetes</taxon>
        <taxon>Micrococcales</taxon>
        <taxon>Microbacteriaceae</taxon>
        <taxon>Microbacterium</taxon>
    </lineage>
</organism>
<dbReference type="EMBL" id="BJNQ01000019">
    <property type="protein sequence ID" value="GEC76435.1"/>
    <property type="molecule type" value="Genomic_DNA"/>
</dbReference>
<dbReference type="RefSeq" id="WP_141387404.1">
    <property type="nucleotide sequence ID" value="NZ_BJNQ01000019.1"/>
</dbReference>
<accession>A0A4Y4B748</accession>
<dbReference type="AlphaFoldDB" id="A0A4Y4B748"/>